<proteinExistence type="predicted"/>
<protein>
    <recommendedName>
        <fullName evidence="1">IrrE N-terminal-like domain-containing protein</fullName>
    </recommendedName>
</protein>
<organism evidence="2 3">
    <name type="scientific">Parasphingorhabdus marina DSM 22363</name>
    <dbReference type="NCBI Taxonomy" id="1123272"/>
    <lineage>
        <taxon>Bacteria</taxon>
        <taxon>Pseudomonadati</taxon>
        <taxon>Pseudomonadota</taxon>
        <taxon>Alphaproteobacteria</taxon>
        <taxon>Sphingomonadales</taxon>
        <taxon>Sphingomonadaceae</taxon>
        <taxon>Parasphingorhabdus</taxon>
    </lineage>
</organism>
<dbReference type="AlphaFoldDB" id="A0A1N6H1V1"/>
<evidence type="ECO:0000259" key="1">
    <source>
        <dbReference type="Pfam" id="PF06114"/>
    </source>
</evidence>
<reference evidence="3" key="1">
    <citation type="submission" date="2016-11" db="EMBL/GenBank/DDBJ databases">
        <authorList>
            <person name="Varghese N."/>
            <person name="Submissions S."/>
        </authorList>
    </citation>
    <scope>NUCLEOTIDE SEQUENCE [LARGE SCALE GENOMIC DNA]</scope>
    <source>
        <strain evidence="3">DSM 22363</strain>
    </source>
</reference>
<name>A0A1N6H1V1_9SPHN</name>
<dbReference type="Gene3D" id="1.10.10.2910">
    <property type="match status" value="1"/>
</dbReference>
<dbReference type="InterPro" id="IPR010359">
    <property type="entry name" value="IrrE_HExxH"/>
</dbReference>
<dbReference type="RefSeq" id="WP_074206012.1">
    <property type="nucleotide sequence ID" value="NZ_FSQW01000002.1"/>
</dbReference>
<evidence type="ECO:0000313" key="2">
    <source>
        <dbReference type="EMBL" id="SIO13655.1"/>
    </source>
</evidence>
<accession>A0A1N6H1V1</accession>
<evidence type="ECO:0000313" key="3">
    <source>
        <dbReference type="Proteomes" id="UP000185192"/>
    </source>
</evidence>
<dbReference type="InterPro" id="IPR052345">
    <property type="entry name" value="Rad_response_metalloprotease"/>
</dbReference>
<sequence length="171" mass="18721">MAIDVSVASKKAQQVLKHAGISGPPVPIKELAITNGCKVKYAALDDELSGMALIAEDQQVIVVNATHHPNRQRFTLAHELGHHLLHGDFLRKGVHVDKAILKRSPRSSRGLNSREIEANAFAAELLMPTALVNHHVSNDFDLQDEKQLQSIARLFGVSSAALSYRIIKLRG</sequence>
<keyword evidence="3" id="KW-1185">Reference proteome</keyword>
<dbReference type="EMBL" id="FSQW01000002">
    <property type="protein sequence ID" value="SIO13655.1"/>
    <property type="molecule type" value="Genomic_DNA"/>
</dbReference>
<dbReference type="Proteomes" id="UP000185192">
    <property type="component" value="Unassembled WGS sequence"/>
</dbReference>
<dbReference type="OrthoDB" id="9794834at2"/>
<dbReference type="Pfam" id="PF06114">
    <property type="entry name" value="Peptidase_M78"/>
    <property type="match status" value="1"/>
</dbReference>
<dbReference type="PANTHER" id="PTHR43236">
    <property type="entry name" value="ANTITOXIN HIGA1"/>
    <property type="match status" value="1"/>
</dbReference>
<dbReference type="STRING" id="1123272.SAMN02745824_3092"/>
<feature type="domain" description="IrrE N-terminal-like" evidence="1">
    <location>
        <begin position="36"/>
        <end position="166"/>
    </location>
</feature>
<gene>
    <name evidence="2" type="ORF">SAMN02745824_3092</name>
</gene>
<dbReference type="PANTHER" id="PTHR43236:SF2">
    <property type="entry name" value="BLL0069 PROTEIN"/>
    <property type="match status" value="1"/>
</dbReference>